<keyword evidence="1" id="KW-0812">Transmembrane</keyword>
<proteinExistence type="predicted"/>
<keyword evidence="1" id="KW-0472">Membrane</keyword>
<gene>
    <name evidence="2" type="ORF">HXN33_05125</name>
</gene>
<dbReference type="AlphaFoldDB" id="A0A930N6U0"/>
<feature type="transmembrane region" description="Helical" evidence="1">
    <location>
        <begin position="88"/>
        <end position="110"/>
    </location>
</feature>
<evidence type="ECO:0000313" key="2">
    <source>
        <dbReference type="EMBL" id="MBF1414949.1"/>
    </source>
</evidence>
<name>A0A930N6U0_9BACT</name>
<protein>
    <recommendedName>
        <fullName evidence="4">Transmembrane protein</fullName>
    </recommendedName>
</protein>
<feature type="transmembrane region" description="Helical" evidence="1">
    <location>
        <begin position="33"/>
        <end position="53"/>
    </location>
</feature>
<evidence type="ECO:0008006" key="4">
    <source>
        <dbReference type="Google" id="ProtNLM"/>
    </source>
</evidence>
<dbReference type="Proteomes" id="UP000757461">
    <property type="component" value="Unassembled WGS sequence"/>
</dbReference>
<dbReference type="EMBL" id="JABZSQ010000075">
    <property type="protein sequence ID" value="MBF1414949.1"/>
    <property type="molecule type" value="Genomic_DNA"/>
</dbReference>
<comment type="caution">
    <text evidence="2">The sequence shown here is derived from an EMBL/GenBank/DDBJ whole genome shotgun (WGS) entry which is preliminary data.</text>
</comment>
<dbReference type="RefSeq" id="WP_219496965.1">
    <property type="nucleotide sequence ID" value="NZ_JAHXCH010000010.1"/>
</dbReference>
<keyword evidence="1" id="KW-1133">Transmembrane helix</keyword>
<evidence type="ECO:0000313" key="3">
    <source>
        <dbReference type="Proteomes" id="UP000757461"/>
    </source>
</evidence>
<feature type="transmembrane region" description="Helical" evidence="1">
    <location>
        <begin position="214"/>
        <end position="231"/>
    </location>
</feature>
<feature type="transmembrane region" description="Helical" evidence="1">
    <location>
        <begin position="166"/>
        <end position="193"/>
    </location>
</feature>
<evidence type="ECO:0000256" key="1">
    <source>
        <dbReference type="SAM" id="Phobius"/>
    </source>
</evidence>
<feature type="transmembrane region" description="Helical" evidence="1">
    <location>
        <begin position="139"/>
        <end position="160"/>
    </location>
</feature>
<feature type="transmembrane region" description="Helical" evidence="1">
    <location>
        <begin position="267"/>
        <end position="293"/>
    </location>
</feature>
<reference evidence="2" key="1">
    <citation type="submission" date="2020-04" db="EMBL/GenBank/DDBJ databases">
        <title>Deep metagenomics examines the oral microbiome during advanced dental caries in children, revealing novel taxa and co-occurrences with host molecules.</title>
        <authorList>
            <person name="Baker J.L."/>
            <person name="Morton J.T."/>
            <person name="Dinis M."/>
            <person name="Alvarez R."/>
            <person name="Tran N.C."/>
            <person name="Knight R."/>
            <person name="Edlund A."/>
        </authorList>
    </citation>
    <scope>NUCLEOTIDE SEQUENCE</scope>
    <source>
        <strain evidence="2">JCVI_25_bin.9</strain>
    </source>
</reference>
<sequence length="330" mass="37167">MQVEKPKIELYQNRSFGQKLSATFDFLRENYKLWLKACFYLILPLCLVQAFSFETMFSTLMPFYTDALGGMGGFTPSEGLLVRLGLSYFGYFVCVSVGSFLLSSICYAMMKYYRTSPTRLHNTTMKDLKPLIIQSMKRAFLLGLLLVGGWFLILIIVVIFSAMTSLYALFVILVLATVVFIIPLSMAMPVYIFEDDESAWGAVRRSISLGFHSFWSLLGLMIVVGLLANVLQTVTTLPWYISFLVQVVLTSSDAGQDTFANSPIYNFVGYLLSVFMNFGMYLTMSLSTIALAYHYGSVAEEVDGLSVVDDIENFEQLVEEDSDIDNFDKL</sequence>
<accession>A0A930N6U0</accession>
<organism evidence="2 3">
    <name type="scientific">Prevotella histicola</name>
    <dbReference type="NCBI Taxonomy" id="470565"/>
    <lineage>
        <taxon>Bacteria</taxon>
        <taxon>Pseudomonadati</taxon>
        <taxon>Bacteroidota</taxon>
        <taxon>Bacteroidia</taxon>
        <taxon>Bacteroidales</taxon>
        <taxon>Prevotellaceae</taxon>
        <taxon>Prevotella</taxon>
    </lineage>
</organism>